<dbReference type="Proteomes" id="UP000197361">
    <property type="component" value="Unassembled WGS sequence"/>
</dbReference>
<dbReference type="AlphaFoldDB" id="A0A246JVA3"/>
<protein>
    <submittedName>
        <fullName evidence="2">KTSC domain-containing protein</fullName>
    </submittedName>
</protein>
<name>A0A246JVA3_9SPHN</name>
<proteinExistence type="predicted"/>
<reference evidence="2 3" key="1">
    <citation type="journal article" date="2010" name="Int. J. Syst. Evol. Microbiol.">
        <title>Sphingopyxis bauzanensis sp. nov., a psychrophilic bacterium isolated from soil.</title>
        <authorList>
            <person name="Zhang D.C."/>
            <person name="Liu H.C."/>
            <person name="Xin Y.H."/>
            <person name="Zhou Y.G."/>
            <person name="Schinner F."/>
            <person name="Margesin R."/>
        </authorList>
    </citation>
    <scope>NUCLEOTIDE SEQUENCE [LARGE SCALE GENOMIC DNA]</scope>
    <source>
        <strain evidence="2 3">DSM 22271</strain>
    </source>
</reference>
<sequence>MRVHRFPASSTIEELCYDPGNQTLCIAFRETGRYVYDAVPEPVVEAFCRAPSAGGFFNAQIRDRYRFRRDPARKYFGPSR</sequence>
<evidence type="ECO:0000313" key="3">
    <source>
        <dbReference type="Proteomes" id="UP000197361"/>
    </source>
</evidence>
<evidence type="ECO:0000259" key="1">
    <source>
        <dbReference type="Pfam" id="PF13619"/>
    </source>
</evidence>
<dbReference type="EMBL" id="NISK01000002">
    <property type="protein sequence ID" value="OWQ96997.1"/>
    <property type="molecule type" value="Genomic_DNA"/>
</dbReference>
<gene>
    <name evidence="2" type="ORF">CDQ92_07850</name>
</gene>
<evidence type="ECO:0000313" key="2">
    <source>
        <dbReference type="EMBL" id="OWQ96997.1"/>
    </source>
</evidence>
<dbReference type="RefSeq" id="WP_088440852.1">
    <property type="nucleotide sequence ID" value="NZ_BMMC01000003.1"/>
</dbReference>
<dbReference type="InterPro" id="IPR025309">
    <property type="entry name" value="KTSC_dom"/>
</dbReference>
<comment type="caution">
    <text evidence="2">The sequence shown here is derived from an EMBL/GenBank/DDBJ whole genome shotgun (WGS) entry which is preliminary data.</text>
</comment>
<dbReference type="Pfam" id="PF13619">
    <property type="entry name" value="KTSC"/>
    <property type="match status" value="1"/>
</dbReference>
<feature type="domain" description="KTSC" evidence="1">
    <location>
        <begin position="9"/>
        <end position="65"/>
    </location>
</feature>
<keyword evidence="3" id="KW-1185">Reference proteome</keyword>
<accession>A0A246JVA3</accession>
<dbReference type="OrthoDB" id="8450910at2"/>
<organism evidence="2 3">
    <name type="scientific">Sphingopyxis bauzanensis</name>
    <dbReference type="NCBI Taxonomy" id="651663"/>
    <lineage>
        <taxon>Bacteria</taxon>
        <taxon>Pseudomonadati</taxon>
        <taxon>Pseudomonadota</taxon>
        <taxon>Alphaproteobacteria</taxon>
        <taxon>Sphingomonadales</taxon>
        <taxon>Sphingomonadaceae</taxon>
        <taxon>Sphingopyxis</taxon>
    </lineage>
</organism>